<organism evidence="3 6">
    <name type="scientific">Paraburkholderia rhynchosiae</name>
    <dbReference type="NCBI Taxonomy" id="487049"/>
    <lineage>
        <taxon>Bacteria</taxon>
        <taxon>Pseudomonadati</taxon>
        <taxon>Pseudomonadota</taxon>
        <taxon>Betaproteobacteria</taxon>
        <taxon>Burkholderiales</taxon>
        <taxon>Burkholderiaceae</taxon>
        <taxon>Paraburkholderia</taxon>
    </lineage>
</organism>
<protein>
    <submittedName>
        <fullName evidence="3">Amino-acid acetyltransferase</fullName>
        <ecNumber evidence="3">2.3.1.1</ecNumber>
    </submittedName>
    <submittedName>
        <fullName evidence="4">GNAT family N-acetyltransferase</fullName>
    </submittedName>
</protein>
<evidence type="ECO:0000313" key="3">
    <source>
        <dbReference type="EMBL" id="CAB3728575.1"/>
    </source>
</evidence>
<dbReference type="InterPro" id="IPR050769">
    <property type="entry name" value="NAT_camello-type"/>
</dbReference>
<dbReference type="PANTHER" id="PTHR13947">
    <property type="entry name" value="GNAT FAMILY N-ACETYLTRANSFERASE"/>
    <property type="match status" value="1"/>
</dbReference>
<dbReference type="PROSITE" id="PS51186">
    <property type="entry name" value="GNAT"/>
    <property type="match status" value="1"/>
</dbReference>
<dbReference type="Proteomes" id="UP000235659">
    <property type="component" value="Unassembled WGS sequence"/>
</dbReference>
<proteinExistence type="predicted"/>
<reference evidence="3 6" key="2">
    <citation type="submission" date="2020-04" db="EMBL/GenBank/DDBJ databases">
        <authorList>
            <person name="De Canck E."/>
        </authorList>
    </citation>
    <scope>NUCLEOTIDE SEQUENCE [LARGE SCALE GENOMIC DNA]</scope>
    <source>
        <strain evidence="3 6">LMG 27174</strain>
    </source>
</reference>
<dbReference type="SUPFAM" id="SSF55729">
    <property type="entry name" value="Acyl-CoA N-acyltransferases (Nat)"/>
    <property type="match status" value="1"/>
</dbReference>
<evidence type="ECO:0000256" key="1">
    <source>
        <dbReference type="ARBA" id="ARBA00022679"/>
    </source>
</evidence>
<dbReference type="EC" id="2.3.1.1" evidence="3"/>
<name>A0A2N7WBR3_9BURK</name>
<dbReference type="InterPro" id="IPR016181">
    <property type="entry name" value="Acyl_CoA_acyltransferase"/>
</dbReference>
<dbReference type="InterPro" id="IPR000182">
    <property type="entry name" value="GNAT_dom"/>
</dbReference>
<dbReference type="Proteomes" id="UP000494205">
    <property type="component" value="Unassembled WGS sequence"/>
</dbReference>
<keyword evidence="3" id="KW-0012">Acyltransferase</keyword>
<accession>A0A2N7WBR3</accession>
<gene>
    <name evidence="3" type="primary">argA_2</name>
    <name evidence="4" type="ORF">C0Z16_26635</name>
    <name evidence="3" type="ORF">LMG27174_05589</name>
</gene>
<keyword evidence="1 3" id="KW-0808">Transferase</keyword>
<dbReference type="Pfam" id="PF13508">
    <property type="entry name" value="Acetyltransf_7"/>
    <property type="match status" value="1"/>
</dbReference>
<dbReference type="NCBIfam" id="NF040501">
    <property type="entry name" value="resist_ArsN2"/>
    <property type="match status" value="1"/>
</dbReference>
<evidence type="ECO:0000313" key="6">
    <source>
        <dbReference type="Proteomes" id="UP000494205"/>
    </source>
</evidence>
<dbReference type="OrthoDB" id="5197788at2"/>
<dbReference type="Gene3D" id="3.40.630.30">
    <property type="match status" value="1"/>
</dbReference>
<evidence type="ECO:0000313" key="5">
    <source>
        <dbReference type="Proteomes" id="UP000235659"/>
    </source>
</evidence>
<evidence type="ECO:0000313" key="4">
    <source>
        <dbReference type="EMBL" id="PMS26849.1"/>
    </source>
</evidence>
<evidence type="ECO:0000259" key="2">
    <source>
        <dbReference type="PROSITE" id="PS51186"/>
    </source>
</evidence>
<keyword evidence="5" id="KW-1185">Reference proteome</keyword>
<dbReference type="AlphaFoldDB" id="A0A2N7WBR3"/>
<reference evidence="4 5" key="1">
    <citation type="submission" date="2018-01" db="EMBL/GenBank/DDBJ databases">
        <title>Whole genome analyses suggest that Burkholderia sensu lato contains two further novel genera in the rhizoxinica-symbiotica group Mycetohabitans gen. nov., and Trinickia gen. nov.: implications for the evolution of diazotrophy and nodulation in the Burkholderiaceae.</title>
        <authorList>
            <person name="Estrada-de los Santos P."/>
            <person name="Palmer M."/>
            <person name="Chavez-Ramirez B."/>
            <person name="Beukes C."/>
            <person name="Steenkamp E.T."/>
            <person name="Hirsch A.M."/>
            <person name="Manyaka P."/>
            <person name="Maluk M."/>
            <person name="Lafos M."/>
            <person name="Crook M."/>
            <person name="Gross E."/>
            <person name="Simon M.F."/>
            <person name="Bueno dos Reis Junior F."/>
            <person name="Poole P.S."/>
            <person name="Venter S.N."/>
            <person name="James E.K."/>
        </authorList>
    </citation>
    <scope>NUCLEOTIDE SEQUENCE [LARGE SCALE GENOMIC DNA]</scope>
    <source>
        <strain evidence="4 5">WSM 3937</strain>
    </source>
</reference>
<dbReference type="CDD" id="cd04301">
    <property type="entry name" value="NAT_SF"/>
    <property type="match status" value="1"/>
</dbReference>
<dbReference type="GO" id="GO:0008080">
    <property type="term" value="F:N-acetyltransferase activity"/>
    <property type="evidence" value="ECO:0007669"/>
    <property type="project" value="InterPro"/>
</dbReference>
<dbReference type="EMBL" id="CADIJZ010000025">
    <property type="protein sequence ID" value="CAB3728575.1"/>
    <property type="molecule type" value="Genomic_DNA"/>
</dbReference>
<dbReference type="EMBL" id="PNXY01000023">
    <property type="protein sequence ID" value="PMS26849.1"/>
    <property type="molecule type" value="Genomic_DNA"/>
</dbReference>
<dbReference type="RefSeq" id="WP_102635056.1">
    <property type="nucleotide sequence ID" value="NZ_CADIJZ010000025.1"/>
</dbReference>
<feature type="domain" description="N-acetyltransferase" evidence="2">
    <location>
        <begin position="1"/>
        <end position="145"/>
    </location>
</feature>
<sequence>MQTRKASGTDLSDIHDLLGANGLPIVDVSVTLIEGFLVAVDSRGSVIGCAGLEPLGSSVLLRSLAVAPESRGTGIARMLVTRLEDIARSCNRETVWLLTTTAEKFFERSGYERISRNDLPCEVQSCRQFVGLCPSSAICMRKRLGAVA</sequence>
<dbReference type="PANTHER" id="PTHR13947:SF37">
    <property type="entry name" value="LD18367P"/>
    <property type="match status" value="1"/>
</dbReference>